<evidence type="ECO:0000256" key="1">
    <source>
        <dbReference type="ARBA" id="ARBA00023121"/>
    </source>
</evidence>
<keyword evidence="3" id="KW-1185">Reference proteome</keyword>
<dbReference type="GO" id="GO:0008289">
    <property type="term" value="F:lipid binding"/>
    <property type="evidence" value="ECO:0007669"/>
    <property type="project" value="UniProtKB-KW"/>
</dbReference>
<protein>
    <submittedName>
        <fullName evidence="2">6-phosphogluconate dehydratase</fullName>
    </submittedName>
</protein>
<dbReference type="InterPro" id="IPR003797">
    <property type="entry name" value="DegV"/>
</dbReference>
<evidence type="ECO:0000313" key="3">
    <source>
        <dbReference type="Proteomes" id="UP000681162"/>
    </source>
</evidence>
<proteinExistence type="predicted"/>
<dbReference type="Gene3D" id="3.30.1180.10">
    <property type="match status" value="1"/>
</dbReference>
<gene>
    <name evidence="2" type="ORF">J41TS12_27490</name>
</gene>
<keyword evidence="1" id="KW-0446">Lipid-binding</keyword>
<dbReference type="SUPFAM" id="SSF82549">
    <property type="entry name" value="DAK1/DegV-like"/>
    <property type="match status" value="1"/>
</dbReference>
<dbReference type="InterPro" id="IPR050270">
    <property type="entry name" value="DegV_domain_contain"/>
</dbReference>
<dbReference type="RefSeq" id="WP_212940111.1">
    <property type="nucleotide sequence ID" value="NZ_BORR01000009.1"/>
</dbReference>
<evidence type="ECO:0000313" key="2">
    <source>
        <dbReference type="EMBL" id="GIO37888.1"/>
    </source>
</evidence>
<dbReference type="Pfam" id="PF02645">
    <property type="entry name" value="DegV"/>
    <property type="match status" value="1"/>
</dbReference>
<name>A0A920CHK9_9BACL</name>
<reference evidence="2 3" key="1">
    <citation type="submission" date="2021-03" db="EMBL/GenBank/DDBJ databases">
        <title>Antimicrobial resistance genes in bacteria isolated from Japanese honey, and their potential for conferring macrolide and lincosamide resistance in the American foulbrood pathogen Paenibacillus larvae.</title>
        <authorList>
            <person name="Okamoto M."/>
            <person name="Kumagai M."/>
            <person name="Kanamori H."/>
            <person name="Takamatsu D."/>
        </authorList>
    </citation>
    <scope>NUCLEOTIDE SEQUENCE [LARGE SCALE GENOMIC DNA]</scope>
    <source>
        <strain evidence="2 3">J41TS12</strain>
    </source>
</reference>
<dbReference type="NCBIfam" id="TIGR00762">
    <property type="entry name" value="DegV"/>
    <property type="match status" value="1"/>
</dbReference>
<comment type="caution">
    <text evidence="2">The sequence shown here is derived from an EMBL/GenBank/DDBJ whole genome shotgun (WGS) entry which is preliminary data.</text>
</comment>
<sequence length="289" mass="32235">MTQVKIFADSISDVPERWMEEYDIGIIPLYVVFSGTAYKDRHEITTGDIYRRVDETGELPHTTAPSPADFISAFAPYIDRGDTIVFISMSSRLSSTYQNALIAADDFPAGSIFVVDSLNVSGGIALLARKAAEAVREGKTAEQVVTMLEELRERVEIEVLVDSLDYLHRGGRVSNVQHMLGSLLKIRPVLRIKDGNVISADKYRGKKEKAVERMLHHFTENIHKVDRELIIVAQTLAERAADYIKSTLLERTDTKEVAIIEGGCAISCHCGPRTVAIMYLRRPGCQMYA</sequence>
<dbReference type="PROSITE" id="PS51482">
    <property type="entry name" value="DEGV"/>
    <property type="match status" value="1"/>
</dbReference>
<dbReference type="Gene3D" id="3.40.50.10170">
    <property type="match status" value="1"/>
</dbReference>
<dbReference type="EMBL" id="BORR01000009">
    <property type="protein sequence ID" value="GIO37888.1"/>
    <property type="molecule type" value="Genomic_DNA"/>
</dbReference>
<dbReference type="Proteomes" id="UP000681162">
    <property type="component" value="Unassembled WGS sequence"/>
</dbReference>
<dbReference type="AlphaFoldDB" id="A0A920CHK9"/>
<dbReference type="InterPro" id="IPR043168">
    <property type="entry name" value="DegV_C"/>
</dbReference>
<dbReference type="PANTHER" id="PTHR33434">
    <property type="entry name" value="DEGV DOMAIN-CONTAINING PROTEIN DR_1986-RELATED"/>
    <property type="match status" value="1"/>
</dbReference>
<accession>A0A920CHK9</accession>
<dbReference type="PANTHER" id="PTHR33434:SF2">
    <property type="entry name" value="FATTY ACID-BINDING PROTEIN TM_1468"/>
    <property type="match status" value="1"/>
</dbReference>
<organism evidence="2 3">
    <name type="scientific">Paenibacillus antibioticophila</name>
    <dbReference type="NCBI Taxonomy" id="1274374"/>
    <lineage>
        <taxon>Bacteria</taxon>
        <taxon>Bacillati</taxon>
        <taxon>Bacillota</taxon>
        <taxon>Bacilli</taxon>
        <taxon>Bacillales</taxon>
        <taxon>Paenibacillaceae</taxon>
        <taxon>Paenibacillus</taxon>
    </lineage>
</organism>